<reference evidence="2" key="1">
    <citation type="submission" date="2014-09" db="EMBL/GenBank/DDBJ databases">
        <title>G. arboreum L. cv. AKA8401 A2 genome assembly version 1.0.</title>
        <authorList>
            <person name="Mudge J."/>
            <person name="Ramaraj T."/>
            <person name="Lindquist I.E."/>
            <person name="Bharti A.K."/>
            <person name="Sundararajan A."/>
            <person name="Cameron C.T."/>
            <person name="Woodward J.E."/>
            <person name="May G.D."/>
            <person name="Brubaker C."/>
            <person name="Broadhvest J."/>
            <person name="Wilkins T.A."/>
        </authorList>
    </citation>
    <scope>NUCLEOTIDE SEQUENCE</scope>
</reference>
<dbReference type="Proteomes" id="UP000032142">
    <property type="component" value="Unassembled WGS sequence"/>
</dbReference>
<name>A0A0B0MPQ2_GOSAR</name>
<feature type="transmembrane region" description="Helical" evidence="1">
    <location>
        <begin position="29"/>
        <end position="54"/>
    </location>
</feature>
<sequence>MELYIKETFSKSSPHSSSFGSSFNCLPAFTINLFLLICSAISLKTSCIFTYALFSTLSSKQFCSNFSKME</sequence>
<evidence type="ECO:0000256" key="1">
    <source>
        <dbReference type="SAM" id="Phobius"/>
    </source>
</evidence>
<keyword evidence="1" id="KW-1133">Transmembrane helix</keyword>
<dbReference type="EMBL" id="JRRC01405516">
    <property type="protein sequence ID" value="KHG04108.1"/>
    <property type="molecule type" value="Genomic_DNA"/>
</dbReference>
<keyword evidence="1" id="KW-0472">Membrane</keyword>
<evidence type="ECO:0000313" key="4">
    <source>
        <dbReference type="EMBL" id="KHG18537.1"/>
    </source>
</evidence>
<proteinExistence type="predicted"/>
<keyword evidence="6" id="KW-1185">Reference proteome</keyword>
<dbReference type="EMBL" id="KN410812">
    <property type="protein sequence ID" value="KHG18537.1"/>
    <property type="molecule type" value="Genomic_DNA"/>
</dbReference>
<dbReference type="AlphaFoldDB" id="A0A0B0MPQ2"/>
<accession>A0A0B0MPQ2</accession>
<evidence type="ECO:0000313" key="6">
    <source>
        <dbReference type="Proteomes" id="UP000032142"/>
    </source>
</evidence>
<evidence type="ECO:0000313" key="3">
    <source>
        <dbReference type="EMBL" id="KHG05053.1"/>
    </source>
</evidence>
<gene>
    <name evidence="4" type="ORF">F383_26396</name>
    <name evidence="2" type="ORF">F383_28926</name>
    <name evidence="3" type="ORF">F383_31681</name>
    <name evidence="5" type="ORF">F383_33850</name>
</gene>
<evidence type="ECO:0000313" key="5">
    <source>
        <dbReference type="EMBL" id="KHG27114.1"/>
    </source>
</evidence>
<keyword evidence="1" id="KW-0812">Transmembrane</keyword>
<evidence type="ECO:0000313" key="2">
    <source>
        <dbReference type="EMBL" id="KHG04108.1"/>
    </source>
</evidence>
<protein>
    <submittedName>
        <fullName evidence="2">Uncharacterized protein</fullName>
    </submittedName>
</protein>
<dbReference type="EMBL" id="JRRC01422832">
    <property type="protein sequence ID" value="KHG05053.1"/>
    <property type="molecule type" value="Genomic_DNA"/>
</dbReference>
<dbReference type="EMBL" id="KN439944">
    <property type="protein sequence ID" value="KHG27114.1"/>
    <property type="molecule type" value="Genomic_DNA"/>
</dbReference>
<organism evidence="2 6">
    <name type="scientific">Gossypium arboreum</name>
    <name type="common">Tree cotton</name>
    <name type="synonym">Gossypium nanking</name>
    <dbReference type="NCBI Taxonomy" id="29729"/>
    <lineage>
        <taxon>Eukaryota</taxon>
        <taxon>Viridiplantae</taxon>
        <taxon>Streptophyta</taxon>
        <taxon>Embryophyta</taxon>
        <taxon>Tracheophyta</taxon>
        <taxon>Spermatophyta</taxon>
        <taxon>Magnoliopsida</taxon>
        <taxon>eudicotyledons</taxon>
        <taxon>Gunneridae</taxon>
        <taxon>Pentapetalae</taxon>
        <taxon>rosids</taxon>
        <taxon>malvids</taxon>
        <taxon>Malvales</taxon>
        <taxon>Malvaceae</taxon>
        <taxon>Malvoideae</taxon>
        <taxon>Gossypium</taxon>
    </lineage>
</organism>
<reference evidence="6" key="2">
    <citation type="submission" date="2014-09" db="EMBL/GenBank/DDBJ databases">
        <authorList>
            <person name="Mudge J."/>
            <person name="Ramaraj T."/>
            <person name="Lindquist I.E."/>
            <person name="Bharti A.K."/>
            <person name="Sundararajan A."/>
            <person name="Cameron C.T."/>
            <person name="Woodward J.E."/>
            <person name="May G.D."/>
            <person name="Brubaker C."/>
            <person name="Broadhvest J."/>
            <person name="Wilkins T.A."/>
        </authorList>
    </citation>
    <scope>NUCLEOTIDE SEQUENCE</scope>
    <source>
        <strain evidence="6">cv. AKA8401</strain>
    </source>
</reference>